<dbReference type="SUPFAM" id="SSF51658">
    <property type="entry name" value="Xylose isomerase-like"/>
    <property type="match status" value="1"/>
</dbReference>
<dbReference type="AlphaFoldDB" id="A0A7W8N4X2"/>
<accession>A0A7W8N4X2</accession>
<evidence type="ECO:0000313" key="2">
    <source>
        <dbReference type="Proteomes" id="UP000569092"/>
    </source>
</evidence>
<comment type="caution">
    <text evidence="1">The sequence shown here is derived from an EMBL/GenBank/DDBJ whole genome shotgun (WGS) entry which is preliminary data.</text>
</comment>
<evidence type="ECO:0000313" key="1">
    <source>
        <dbReference type="EMBL" id="MBB5343370.1"/>
    </source>
</evidence>
<dbReference type="Proteomes" id="UP000569092">
    <property type="component" value="Unassembled WGS sequence"/>
</dbReference>
<organism evidence="1 2">
    <name type="scientific">Tunturiibacter lichenicola</name>
    <dbReference type="NCBI Taxonomy" id="2051959"/>
    <lineage>
        <taxon>Bacteria</taxon>
        <taxon>Pseudomonadati</taxon>
        <taxon>Acidobacteriota</taxon>
        <taxon>Terriglobia</taxon>
        <taxon>Terriglobales</taxon>
        <taxon>Acidobacteriaceae</taxon>
        <taxon>Tunturiibacter</taxon>
    </lineage>
</organism>
<dbReference type="EMBL" id="JACHDZ010000002">
    <property type="protein sequence ID" value="MBB5343370.1"/>
    <property type="molecule type" value="Genomic_DNA"/>
</dbReference>
<sequence>MLNVNSAAKRLRIGIVAGNFTDLPAFSLGPHGSERDKYREVKLAGYEAVQGGDADYCRDTGLAVIASGVVPSAAAADSFANECRSRGAVMASCIAGYGYESERECDVLVKSILTASSRHGVPILIETHRGSITQDAWRTVQLIRRTPELLLTGDFSHWFTGQEMLYGDLPRRLAFLEPVFSRTALVHGRIGNRCCMQVDIGQGDHPSVPIFEELWTRVMHYFLKCNRSNDLWFCPELLGTKYEYARVFPDGTGELREESDRWLQAGELVRIARHCFNRALAAKNEE</sequence>
<proteinExistence type="predicted"/>
<dbReference type="Gene3D" id="3.20.20.150">
    <property type="entry name" value="Divalent-metal-dependent TIM barrel enzymes"/>
    <property type="match status" value="1"/>
</dbReference>
<dbReference type="InterPro" id="IPR036237">
    <property type="entry name" value="Xyl_isomerase-like_sf"/>
</dbReference>
<evidence type="ECO:0008006" key="3">
    <source>
        <dbReference type="Google" id="ProtNLM"/>
    </source>
</evidence>
<gene>
    <name evidence="1" type="ORF">HDF10_001345</name>
</gene>
<reference evidence="1 2" key="1">
    <citation type="submission" date="2020-08" db="EMBL/GenBank/DDBJ databases">
        <title>Genomic Encyclopedia of Type Strains, Phase IV (KMG-V): Genome sequencing to study the core and pangenomes of soil and plant-associated prokaryotes.</title>
        <authorList>
            <person name="Whitman W."/>
        </authorList>
    </citation>
    <scope>NUCLEOTIDE SEQUENCE [LARGE SCALE GENOMIC DNA]</scope>
    <source>
        <strain evidence="1 2">M8US30</strain>
    </source>
</reference>
<name>A0A7W8N4X2_9BACT</name>
<protein>
    <recommendedName>
        <fullName evidence="3">Sugar phosphate isomerase/epimerase</fullName>
    </recommendedName>
</protein>